<evidence type="ECO:0000256" key="3">
    <source>
        <dbReference type="ARBA" id="ARBA00023170"/>
    </source>
</evidence>
<dbReference type="AlphaFoldDB" id="A0A934STV3"/>
<dbReference type="GO" id="GO:0009734">
    <property type="term" value="P:auxin-activated signaling pathway"/>
    <property type="evidence" value="ECO:0007669"/>
    <property type="project" value="UniProtKB-KW"/>
</dbReference>
<comment type="caution">
    <text evidence="6">The sequence shown here is derived from an EMBL/GenBank/DDBJ whole genome shotgun (WGS) entry which is preliminary data.</text>
</comment>
<dbReference type="PRINTS" id="PR00655">
    <property type="entry name" value="AUXINBINDNGP"/>
</dbReference>
<dbReference type="GO" id="GO:0010011">
    <property type="term" value="F:auxin binding"/>
    <property type="evidence" value="ECO:0007669"/>
    <property type="project" value="InterPro"/>
</dbReference>
<keyword evidence="2" id="KW-0479">Metal-binding</keyword>
<dbReference type="InterPro" id="IPR000526">
    <property type="entry name" value="Auxin-bd"/>
</dbReference>
<accession>A0A934STV3</accession>
<dbReference type="GO" id="GO:0046872">
    <property type="term" value="F:metal ion binding"/>
    <property type="evidence" value="ECO:0007669"/>
    <property type="project" value="UniProtKB-KW"/>
</dbReference>
<evidence type="ECO:0000313" key="7">
    <source>
        <dbReference type="Proteomes" id="UP000622890"/>
    </source>
</evidence>
<reference evidence="6" key="1">
    <citation type="submission" date="2021-01" db="EMBL/GenBank/DDBJ databases">
        <title>Genome sequence of strain Noviherbaspirillum sp. DKR-6.</title>
        <authorList>
            <person name="Chaudhary D.K."/>
        </authorList>
    </citation>
    <scope>NUCLEOTIDE SEQUENCE</scope>
    <source>
        <strain evidence="6">DKR-6</strain>
    </source>
</reference>
<keyword evidence="4" id="KW-0927">Auxin signaling pathway</keyword>
<dbReference type="InterPro" id="IPR011051">
    <property type="entry name" value="RmlC_Cupin_sf"/>
</dbReference>
<keyword evidence="3" id="KW-0675">Receptor</keyword>
<dbReference type="Proteomes" id="UP000622890">
    <property type="component" value="Unassembled WGS sequence"/>
</dbReference>
<evidence type="ECO:0000256" key="1">
    <source>
        <dbReference type="ARBA" id="ARBA00004319"/>
    </source>
</evidence>
<dbReference type="Gene3D" id="2.60.120.10">
    <property type="entry name" value="Jelly Rolls"/>
    <property type="match status" value="1"/>
</dbReference>
<evidence type="ECO:0000259" key="5">
    <source>
        <dbReference type="Pfam" id="PF07883"/>
    </source>
</evidence>
<feature type="domain" description="Cupin type-2" evidence="5">
    <location>
        <begin position="37"/>
        <end position="102"/>
    </location>
</feature>
<dbReference type="EMBL" id="JAEPBG010000007">
    <property type="protein sequence ID" value="MBK4736500.1"/>
    <property type="molecule type" value="Genomic_DNA"/>
</dbReference>
<comment type="subcellular location">
    <subcellularLocation>
        <location evidence="1">Endoplasmic reticulum lumen</location>
    </subcellularLocation>
</comment>
<evidence type="ECO:0000313" key="6">
    <source>
        <dbReference type="EMBL" id="MBK4736500.1"/>
    </source>
</evidence>
<dbReference type="PANTHER" id="PTHR35848">
    <property type="entry name" value="OXALATE-BINDING PROTEIN"/>
    <property type="match status" value="1"/>
</dbReference>
<gene>
    <name evidence="6" type="ORF">JJB74_17895</name>
</gene>
<keyword evidence="7" id="KW-1185">Reference proteome</keyword>
<dbReference type="RefSeq" id="WP_200593985.1">
    <property type="nucleotide sequence ID" value="NZ_JAEPBG010000007.1"/>
</dbReference>
<evidence type="ECO:0000256" key="2">
    <source>
        <dbReference type="ARBA" id="ARBA00022723"/>
    </source>
</evidence>
<dbReference type="InterPro" id="IPR014710">
    <property type="entry name" value="RmlC-like_jellyroll"/>
</dbReference>
<proteinExistence type="predicted"/>
<dbReference type="InterPro" id="IPR013096">
    <property type="entry name" value="Cupin_2"/>
</dbReference>
<dbReference type="InterPro" id="IPR051610">
    <property type="entry name" value="GPI/OXD"/>
</dbReference>
<sequence length="125" mass="13182">MQILSNHTPAPTPIPGIAHVTLAGSPNGLRDLSVWKQSMEAGRATPLHRHASEEVVLCIAGVGELHAAGRIERVHAGQTIVIPAGVDHQLISVGPEPLETIAAFPMTPVSTMSPQGEPLELPWQS</sequence>
<dbReference type="PANTHER" id="PTHR35848:SF6">
    <property type="entry name" value="CUPIN TYPE-2 DOMAIN-CONTAINING PROTEIN"/>
    <property type="match status" value="1"/>
</dbReference>
<dbReference type="Pfam" id="PF07883">
    <property type="entry name" value="Cupin_2"/>
    <property type="match status" value="1"/>
</dbReference>
<evidence type="ECO:0000256" key="4">
    <source>
        <dbReference type="ARBA" id="ARBA00023294"/>
    </source>
</evidence>
<dbReference type="SUPFAM" id="SSF51182">
    <property type="entry name" value="RmlC-like cupins"/>
    <property type="match status" value="1"/>
</dbReference>
<name>A0A934STV3_9BURK</name>
<protein>
    <submittedName>
        <fullName evidence="6">Cupin domain-containing protein</fullName>
    </submittedName>
</protein>
<organism evidence="6 7">
    <name type="scientific">Noviherbaspirillum pedocola</name>
    <dbReference type="NCBI Taxonomy" id="2801341"/>
    <lineage>
        <taxon>Bacteria</taxon>
        <taxon>Pseudomonadati</taxon>
        <taxon>Pseudomonadota</taxon>
        <taxon>Betaproteobacteria</taxon>
        <taxon>Burkholderiales</taxon>
        <taxon>Oxalobacteraceae</taxon>
        <taxon>Noviherbaspirillum</taxon>
    </lineage>
</organism>